<dbReference type="OrthoDB" id="5309037at2759"/>
<proteinExistence type="predicted"/>
<name>A0A8H6KVC8_9PEZI</name>
<evidence type="ECO:0000256" key="1">
    <source>
        <dbReference type="SAM" id="MobiDB-lite"/>
    </source>
</evidence>
<comment type="caution">
    <text evidence="2">The sequence shown here is derived from an EMBL/GenBank/DDBJ whole genome shotgun (WGS) entry which is preliminary data.</text>
</comment>
<dbReference type="Proteomes" id="UP000639643">
    <property type="component" value="Unassembled WGS sequence"/>
</dbReference>
<feature type="compositionally biased region" description="Basic and acidic residues" evidence="1">
    <location>
        <begin position="169"/>
        <end position="183"/>
    </location>
</feature>
<dbReference type="AlphaFoldDB" id="A0A8H6KVC8"/>
<feature type="compositionally biased region" description="Pro residues" evidence="1">
    <location>
        <begin position="206"/>
        <end position="219"/>
    </location>
</feature>
<protein>
    <submittedName>
        <fullName evidence="2">Uncharacterized protein</fullName>
    </submittedName>
</protein>
<dbReference type="EMBL" id="WIGM01000136">
    <property type="protein sequence ID" value="KAF6837951.1"/>
    <property type="molecule type" value="Genomic_DNA"/>
</dbReference>
<reference evidence="2" key="1">
    <citation type="journal article" date="2020" name="Phytopathology">
        <title>Genome Sequence Resources of Colletotrichum truncatum, C. plurivorum, C. musicola, and C. sojae: Four Species Pathogenic to Soybean (Glycine max).</title>
        <authorList>
            <person name="Rogerio F."/>
            <person name="Boufleur T.R."/>
            <person name="Ciampi-Guillardi M."/>
            <person name="Sukno S.A."/>
            <person name="Thon M.R."/>
            <person name="Massola Junior N.S."/>
            <person name="Baroncelli R."/>
        </authorList>
    </citation>
    <scope>NUCLEOTIDE SEQUENCE</scope>
    <source>
        <strain evidence="2">LFN0074</strain>
    </source>
</reference>
<keyword evidence="3" id="KW-1185">Reference proteome</keyword>
<evidence type="ECO:0000313" key="2">
    <source>
        <dbReference type="EMBL" id="KAF6837951.1"/>
    </source>
</evidence>
<sequence length="349" mass="38512">MEPTTVIGCISALADAFDEGSEHYALWKRKRSRQNHYQRYGPNGQREIVTCALSTSLAAAGTQLKETYGAAFTILGSDFSAGDAACRALLCNQLFTLRSRVAHLHRAADSSAGILNIPDVLQTSELARVSSVKALTELYRRIAAGRPVPTDLPVPKPRSRRRHRSGSLSDDRDVDHGSRHQDDRDDDEMTTVMTVSTEHLRFQSEPPSPPPTPPTPKPPASDAASTIAPSEAGGTRILRPKVSVFSMFCPEAMVLQVDLSKPVPEKKRCKCGYRWKVQLADKKDFIVLKEGFRMSSRFLAKSHSDKDVFGCILCVSSGKTETYESPELLGAHINSSHTKWQILHERDIA</sequence>
<organism evidence="2 3">
    <name type="scientific">Colletotrichum musicola</name>
    <dbReference type="NCBI Taxonomy" id="2175873"/>
    <lineage>
        <taxon>Eukaryota</taxon>
        <taxon>Fungi</taxon>
        <taxon>Dikarya</taxon>
        <taxon>Ascomycota</taxon>
        <taxon>Pezizomycotina</taxon>
        <taxon>Sordariomycetes</taxon>
        <taxon>Hypocreomycetidae</taxon>
        <taxon>Glomerellales</taxon>
        <taxon>Glomerellaceae</taxon>
        <taxon>Colletotrichum</taxon>
        <taxon>Colletotrichum orchidearum species complex</taxon>
    </lineage>
</organism>
<dbReference type="PANTHER" id="PTHR42354:SF1">
    <property type="entry name" value="C2H2-TYPE DOMAIN-CONTAINING PROTEIN"/>
    <property type="match status" value="1"/>
</dbReference>
<dbReference type="PANTHER" id="PTHR42354">
    <property type="entry name" value="C2H2-TYPE DOMAIN-CONTAINING PROTEIN"/>
    <property type="match status" value="1"/>
</dbReference>
<evidence type="ECO:0000313" key="3">
    <source>
        <dbReference type="Proteomes" id="UP000639643"/>
    </source>
</evidence>
<gene>
    <name evidence="2" type="ORF">CMUS01_04844</name>
</gene>
<feature type="region of interest" description="Disordered" evidence="1">
    <location>
        <begin position="147"/>
        <end position="233"/>
    </location>
</feature>
<accession>A0A8H6KVC8</accession>